<gene>
    <name evidence="1" type="ORF">DSO57_1010608</name>
</gene>
<reference evidence="1" key="1">
    <citation type="submission" date="2022-04" db="EMBL/GenBank/DDBJ databases">
        <title>Genome of the entomopathogenic fungus Entomophthora muscae.</title>
        <authorList>
            <person name="Elya C."/>
            <person name="Lovett B.R."/>
            <person name="Lee E."/>
            <person name="Macias A.M."/>
            <person name="Hajek A.E."/>
            <person name="De Bivort B.L."/>
            <person name="Kasson M.T."/>
            <person name="De Fine Licht H.H."/>
            <person name="Stajich J.E."/>
        </authorList>
    </citation>
    <scope>NUCLEOTIDE SEQUENCE</scope>
    <source>
        <strain evidence="1">Berkeley</strain>
    </source>
</reference>
<organism evidence="1 2">
    <name type="scientific">Entomophthora muscae</name>
    <dbReference type="NCBI Taxonomy" id="34485"/>
    <lineage>
        <taxon>Eukaryota</taxon>
        <taxon>Fungi</taxon>
        <taxon>Fungi incertae sedis</taxon>
        <taxon>Zoopagomycota</taxon>
        <taxon>Entomophthoromycotina</taxon>
        <taxon>Entomophthoromycetes</taxon>
        <taxon>Entomophthorales</taxon>
        <taxon>Entomophthoraceae</taxon>
        <taxon>Entomophthora</taxon>
    </lineage>
</organism>
<proteinExistence type="predicted"/>
<protein>
    <submittedName>
        <fullName evidence="1">Uncharacterized protein</fullName>
    </submittedName>
</protein>
<evidence type="ECO:0000313" key="1">
    <source>
        <dbReference type="EMBL" id="KAJ9089658.1"/>
    </source>
</evidence>
<evidence type="ECO:0000313" key="2">
    <source>
        <dbReference type="Proteomes" id="UP001165960"/>
    </source>
</evidence>
<name>A0ACC2US55_9FUNG</name>
<dbReference type="Proteomes" id="UP001165960">
    <property type="component" value="Unassembled WGS sequence"/>
</dbReference>
<accession>A0ACC2US55</accession>
<sequence>MKEKFCSLVEQAIDRTDQYVNTIIGASKHMDRVVKQSHVPHRGSYGETQGHRQFQPHLNNISPVPYGRVPFNAVFELKKQLPSKKGYSSRFAWV</sequence>
<comment type="caution">
    <text evidence="1">The sequence shown here is derived from an EMBL/GenBank/DDBJ whole genome shotgun (WGS) entry which is preliminary data.</text>
</comment>
<dbReference type="EMBL" id="QTSX02000035">
    <property type="protein sequence ID" value="KAJ9089658.1"/>
    <property type="molecule type" value="Genomic_DNA"/>
</dbReference>
<keyword evidence="2" id="KW-1185">Reference proteome</keyword>